<keyword evidence="3 6" id="KW-1133">Transmembrane helix</keyword>
<dbReference type="Proteomes" id="UP001310692">
    <property type="component" value="Unassembled WGS sequence"/>
</dbReference>
<feature type="compositionally biased region" description="Basic and acidic residues" evidence="5">
    <location>
        <begin position="180"/>
        <end position="206"/>
    </location>
</feature>
<proteinExistence type="predicted"/>
<protein>
    <submittedName>
        <fullName evidence="7">CvpA family protein</fullName>
    </submittedName>
</protein>
<sequence>MDGLSPFDGIALLILIGSGLMALVRGFVREALSITAFVAAALASLWARPVFIGLGREFIPNDLIANIAVLGVVFVLVFLAVSFVTGSLTKKTKEGEDVGVVDRALGFIFGLIRGLVFLGLLLIVFASATPGGTPPGWMAEARIYPLVNASARALQSLAPEDSRIARTSPISPANEEGDRDDGTAYDRNERDRLDDLINRAGEDDDG</sequence>
<evidence type="ECO:0000256" key="3">
    <source>
        <dbReference type="ARBA" id="ARBA00022989"/>
    </source>
</evidence>
<feature type="transmembrane region" description="Helical" evidence="6">
    <location>
        <begin position="105"/>
        <end position="128"/>
    </location>
</feature>
<feature type="region of interest" description="Disordered" evidence="5">
    <location>
        <begin position="163"/>
        <end position="206"/>
    </location>
</feature>
<reference evidence="7 8" key="1">
    <citation type="submission" date="2024-01" db="EMBL/GenBank/DDBJ databases">
        <title>Hyphobacterium bacterium isolated from marine sediment.</title>
        <authorList>
            <person name="Zhao S."/>
        </authorList>
    </citation>
    <scope>NUCLEOTIDE SEQUENCE [LARGE SCALE GENOMIC DNA]</scope>
    <source>
        <strain evidence="7 8">Y60-23</strain>
    </source>
</reference>
<dbReference type="PANTHER" id="PTHR36926:SF1">
    <property type="entry name" value="COLICIN V PRODUCTION PROTEIN"/>
    <property type="match status" value="1"/>
</dbReference>
<evidence type="ECO:0000313" key="7">
    <source>
        <dbReference type="EMBL" id="MEE2567171.1"/>
    </source>
</evidence>
<feature type="transmembrane region" description="Helical" evidence="6">
    <location>
        <begin position="6"/>
        <end position="24"/>
    </location>
</feature>
<evidence type="ECO:0000313" key="8">
    <source>
        <dbReference type="Proteomes" id="UP001310692"/>
    </source>
</evidence>
<keyword evidence="2 6" id="KW-0812">Transmembrane</keyword>
<accession>A0ABU7M045</accession>
<feature type="transmembrane region" description="Helical" evidence="6">
    <location>
        <begin position="63"/>
        <end position="84"/>
    </location>
</feature>
<evidence type="ECO:0000256" key="4">
    <source>
        <dbReference type="ARBA" id="ARBA00023136"/>
    </source>
</evidence>
<dbReference type="EMBL" id="JAZDRO010000004">
    <property type="protein sequence ID" value="MEE2567171.1"/>
    <property type="molecule type" value="Genomic_DNA"/>
</dbReference>
<evidence type="ECO:0000256" key="5">
    <source>
        <dbReference type="SAM" id="MobiDB-lite"/>
    </source>
</evidence>
<dbReference type="PANTHER" id="PTHR36926">
    <property type="entry name" value="COLICIN V PRODUCTION PROTEIN"/>
    <property type="match status" value="1"/>
</dbReference>
<keyword evidence="4 6" id="KW-0472">Membrane</keyword>
<comment type="subcellular location">
    <subcellularLocation>
        <location evidence="1">Membrane</location>
        <topology evidence="1">Multi-pass membrane protein</topology>
    </subcellularLocation>
</comment>
<organism evidence="7 8">
    <name type="scientific">Hyphobacterium marinum</name>
    <dbReference type="NCBI Taxonomy" id="3116574"/>
    <lineage>
        <taxon>Bacteria</taxon>
        <taxon>Pseudomonadati</taxon>
        <taxon>Pseudomonadota</taxon>
        <taxon>Alphaproteobacteria</taxon>
        <taxon>Maricaulales</taxon>
        <taxon>Maricaulaceae</taxon>
        <taxon>Hyphobacterium</taxon>
    </lineage>
</organism>
<keyword evidence="8" id="KW-1185">Reference proteome</keyword>
<dbReference type="InterPro" id="IPR052719">
    <property type="entry name" value="CvpA-like"/>
</dbReference>
<comment type="caution">
    <text evidence="7">The sequence shown here is derived from an EMBL/GenBank/DDBJ whole genome shotgun (WGS) entry which is preliminary data.</text>
</comment>
<feature type="transmembrane region" description="Helical" evidence="6">
    <location>
        <begin position="31"/>
        <end position="51"/>
    </location>
</feature>
<evidence type="ECO:0000256" key="2">
    <source>
        <dbReference type="ARBA" id="ARBA00022692"/>
    </source>
</evidence>
<gene>
    <name evidence="7" type="ORF">V0U35_10835</name>
</gene>
<name>A0ABU7M045_9PROT</name>
<evidence type="ECO:0000256" key="6">
    <source>
        <dbReference type="SAM" id="Phobius"/>
    </source>
</evidence>
<dbReference type="InterPro" id="IPR003825">
    <property type="entry name" value="Colicin-V_CvpA"/>
</dbReference>
<evidence type="ECO:0000256" key="1">
    <source>
        <dbReference type="ARBA" id="ARBA00004141"/>
    </source>
</evidence>
<dbReference type="RefSeq" id="WP_330196731.1">
    <property type="nucleotide sequence ID" value="NZ_JAZDRO010000004.1"/>
</dbReference>
<dbReference type="Pfam" id="PF02674">
    <property type="entry name" value="Colicin_V"/>
    <property type="match status" value="1"/>
</dbReference>